<dbReference type="Proteomes" id="UP000597668">
    <property type="component" value="Unassembled WGS sequence"/>
</dbReference>
<evidence type="ECO:0000313" key="2">
    <source>
        <dbReference type="Proteomes" id="UP000597668"/>
    </source>
</evidence>
<accession>A0A8J6LZP9</accession>
<protein>
    <submittedName>
        <fullName evidence="1">Uncharacterized protein</fullName>
    </submittedName>
</protein>
<dbReference type="AlphaFoldDB" id="A0A8J6LZP9"/>
<dbReference type="RefSeq" id="WP_186488658.1">
    <property type="nucleotide sequence ID" value="NZ_JACOGI010000003.1"/>
</dbReference>
<evidence type="ECO:0000313" key="1">
    <source>
        <dbReference type="EMBL" id="MBC3517217.1"/>
    </source>
</evidence>
<proteinExistence type="predicted"/>
<comment type="caution">
    <text evidence="1">The sequence shown here is derived from an EMBL/GenBank/DDBJ whole genome shotgun (WGS) entry which is preliminary data.</text>
</comment>
<dbReference type="NCBIfam" id="NF047353">
    <property type="entry name" value="tube_lmo2291"/>
    <property type="match status" value="1"/>
</dbReference>
<reference evidence="1" key="1">
    <citation type="submission" date="2020-08" db="EMBL/GenBank/DDBJ databases">
        <authorList>
            <person name="Liu C."/>
            <person name="Sun Q."/>
        </authorList>
    </citation>
    <scope>NUCLEOTIDE SEQUENCE</scope>
    <source>
        <strain evidence="1">NSJ-65</strain>
    </source>
</reference>
<sequence>MKVSELMAGITPKPDYEGFATNDDFVLAVKIGEATGEADYTVVQTGITSHEAALNPQTTDSQYIRTGLVTTKTGTQRSFAVSGERYEGDAFQGFCMSHAVKFGRGNEVVVPYVYFSMLTGKGEKGSVAIIVNDDQTGEAGANAGFSADLKSTSTPTEYTYSAGA</sequence>
<dbReference type="EMBL" id="JACOGI010000003">
    <property type="protein sequence ID" value="MBC3517217.1"/>
    <property type="molecule type" value="Genomic_DNA"/>
</dbReference>
<name>A0A8J6LZP9_9FIRM</name>
<organism evidence="1 2">
    <name type="scientific">Neobittarella massiliensis</name>
    <name type="common">ex Bilen et al. 2018</name>
    <dbReference type="NCBI Taxonomy" id="2041842"/>
    <lineage>
        <taxon>Bacteria</taxon>
        <taxon>Bacillati</taxon>
        <taxon>Bacillota</taxon>
        <taxon>Clostridia</taxon>
        <taxon>Eubacteriales</taxon>
        <taxon>Oscillospiraceae</taxon>
        <taxon>Neobittarella (ex Bilen et al. 2018)</taxon>
    </lineage>
</organism>
<gene>
    <name evidence="1" type="ORF">H8K20_12535</name>
</gene>
<keyword evidence="2" id="KW-1185">Reference proteome</keyword>